<feature type="non-terminal residue" evidence="1">
    <location>
        <position position="96"/>
    </location>
</feature>
<evidence type="ECO:0000313" key="1">
    <source>
        <dbReference type="EMBL" id="EKC52103.1"/>
    </source>
</evidence>
<reference evidence="1" key="1">
    <citation type="journal article" date="2013" name="Environ. Microbiol.">
        <title>Microbiota from the distal guts of lean and obese adolescents exhibit partial functional redundancy besides clear differences in community structure.</title>
        <authorList>
            <person name="Ferrer M."/>
            <person name="Ruiz A."/>
            <person name="Lanza F."/>
            <person name="Haange S.B."/>
            <person name="Oberbach A."/>
            <person name="Till H."/>
            <person name="Bargiela R."/>
            <person name="Campoy C."/>
            <person name="Segura M.T."/>
            <person name="Richter M."/>
            <person name="von Bergen M."/>
            <person name="Seifert J."/>
            <person name="Suarez A."/>
        </authorList>
    </citation>
    <scope>NUCLEOTIDE SEQUENCE</scope>
</reference>
<sequence>MDGLQLTMQRVKIPGGGNLQFEIRGDDPDNPDYERKLVGVILHHHFANAYWPDGSEYDDSVPPLCQSFDGKQGYGVPGGVCAACAFNQFGSTANGS</sequence>
<dbReference type="EMBL" id="AJWZ01009161">
    <property type="protein sequence ID" value="EKC52103.1"/>
    <property type="molecule type" value="Genomic_DNA"/>
</dbReference>
<accession>K1S3A3</accession>
<dbReference type="AlphaFoldDB" id="K1S3A3"/>
<protein>
    <submittedName>
        <fullName evidence="1">Uncharacterized protein</fullName>
    </submittedName>
</protein>
<name>K1S3A3_9ZZZZ</name>
<comment type="caution">
    <text evidence="1">The sequence shown here is derived from an EMBL/GenBank/DDBJ whole genome shotgun (WGS) entry which is preliminary data.</text>
</comment>
<gene>
    <name evidence="1" type="ORF">OBE_13260</name>
</gene>
<proteinExistence type="predicted"/>
<organism evidence="1">
    <name type="scientific">human gut metagenome</name>
    <dbReference type="NCBI Taxonomy" id="408170"/>
    <lineage>
        <taxon>unclassified sequences</taxon>
        <taxon>metagenomes</taxon>
        <taxon>organismal metagenomes</taxon>
    </lineage>
</organism>